<keyword evidence="6 7" id="KW-0472">Membrane</keyword>
<keyword evidence="2" id="KW-0813">Transport</keyword>
<feature type="transmembrane region" description="Helical" evidence="7">
    <location>
        <begin position="175"/>
        <end position="194"/>
    </location>
</feature>
<evidence type="ECO:0000256" key="1">
    <source>
        <dbReference type="ARBA" id="ARBA00004651"/>
    </source>
</evidence>
<feature type="transmembrane region" description="Helical" evidence="7">
    <location>
        <begin position="278"/>
        <end position="300"/>
    </location>
</feature>
<feature type="transmembrane region" description="Helical" evidence="7">
    <location>
        <begin position="150"/>
        <end position="169"/>
    </location>
</feature>
<dbReference type="Gene3D" id="1.20.1250.20">
    <property type="entry name" value="MFS general substrate transporter like domains"/>
    <property type="match status" value="1"/>
</dbReference>
<name>A0ABZ1IH44_9PSEU</name>
<evidence type="ECO:0000256" key="5">
    <source>
        <dbReference type="ARBA" id="ARBA00022989"/>
    </source>
</evidence>
<accession>A0ABZ1IH44</accession>
<feature type="transmembrane region" description="Helical" evidence="7">
    <location>
        <begin position="306"/>
        <end position="329"/>
    </location>
</feature>
<dbReference type="PANTHER" id="PTHR23517">
    <property type="entry name" value="RESISTANCE PROTEIN MDTM, PUTATIVE-RELATED-RELATED"/>
    <property type="match status" value="1"/>
</dbReference>
<dbReference type="InterPro" id="IPR036259">
    <property type="entry name" value="MFS_trans_sf"/>
</dbReference>
<feature type="transmembrane region" description="Helical" evidence="7">
    <location>
        <begin position="244"/>
        <end position="266"/>
    </location>
</feature>
<dbReference type="EMBL" id="CP142149">
    <property type="protein sequence ID" value="WSE33444.1"/>
    <property type="molecule type" value="Genomic_DNA"/>
</dbReference>
<keyword evidence="10" id="KW-1185">Reference proteome</keyword>
<dbReference type="Proteomes" id="UP001330812">
    <property type="component" value="Chromosome"/>
</dbReference>
<evidence type="ECO:0000313" key="10">
    <source>
        <dbReference type="Proteomes" id="UP001330812"/>
    </source>
</evidence>
<keyword evidence="4 7" id="KW-0812">Transmembrane</keyword>
<dbReference type="InterPro" id="IPR020846">
    <property type="entry name" value="MFS_dom"/>
</dbReference>
<organism evidence="9 10">
    <name type="scientific">Amycolatopsis rhabdoformis</name>
    <dbReference type="NCBI Taxonomy" id="1448059"/>
    <lineage>
        <taxon>Bacteria</taxon>
        <taxon>Bacillati</taxon>
        <taxon>Actinomycetota</taxon>
        <taxon>Actinomycetes</taxon>
        <taxon>Pseudonocardiales</taxon>
        <taxon>Pseudonocardiaceae</taxon>
        <taxon>Amycolatopsis</taxon>
    </lineage>
</organism>
<keyword evidence="3" id="KW-1003">Cell membrane</keyword>
<dbReference type="Pfam" id="PF07690">
    <property type="entry name" value="MFS_1"/>
    <property type="match status" value="1"/>
</dbReference>
<evidence type="ECO:0000256" key="3">
    <source>
        <dbReference type="ARBA" id="ARBA00022475"/>
    </source>
</evidence>
<evidence type="ECO:0000256" key="4">
    <source>
        <dbReference type="ARBA" id="ARBA00022692"/>
    </source>
</evidence>
<feature type="transmembrane region" description="Helical" evidence="7">
    <location>
        <begin position="350"/>
        <end position="369"/>
    </location>
</feature>
<feature type="transmembrane region" description="Helical" evidence="7">
    <location>
        <begin position="50"/>
        <end position="71"/>
    </location>
</feature>
<evidence type="ECO:0000313" key="9">
    <source>
        <dbReference type="EMBL" id="WSE33444.1"/>
    </source>
</evidence>
<dbReference type="RefSeq" id="WP_326836243.1">
    <property type="nucleotide sequence ID" value="NZ_CP142149.1"/>
</dbReference>
<dbReference type="InterPro" id="IPR050171">
    <property type="entry name" value="MFS_Transporters"/>
</dbReference>
<comment type="subcellular location">
    <subcellularLocation>
        <location evidence="1">Cell membrane</location>
        <topology evidence="1">Multi-pass membrane protein</topology>
    </subcellularLocation>
</comment>
<dbReference type="PANTHER" id="PTHR23517:SF13">
    <property type="entry name" value="MAJOR FACILITATOR SUPERFAMILY MFS_1"/>
    <property type="match status" value="1"/>
</dbReference>
<feature type="transmembrane region" description="Helical" evidence="7">
    <location>
        <begin position="215"/>
        <end position="238"/>
    </location>
</feature>
<sequence length="410" mass="40820">MASPGLTEAPAAAARGAFLAGAATLAALYVGNNVPSALYALLRTTFGFSALVQTLLYAVAVAVIVPALLVAGPLSDTVGRRPLMLFGLGAFLLGDVVFALATGTGWLFAARVLQGLGMGAGAAAAQAMLNDSAGQDALGQRRASRTATACVTFGLALGPLAAGLLAQYGPLPRQLSFVVHAVAVAVVALLVLRTSRPARPAGARRRRPRLGVPPVVRRTFVIAGASSFLAWAVLGMFSAVVPSLVSGLLGTANLAVAAGALTLMIATSGVVQFGAGRLAPTAAQASGLLVLAAGLALLVVADEAGLAWLVVPAMLGTGTGHGLVFTGALHELTTVTPPAERGAVIGSYYVVSYLGLGGPVIGVGLLSLARGLSAATVLVAAVVGGCCLVLAPLVFLEIRRRGAASADDPQ</sequence>
<evidence type="ECO:0000256" key="2">
    <source>
        <dbReference type="ARBA" id="ARBA00022448"/>
    </source>
</evidence>
<proteinExistence type="predicted"/>
<feature type="transmembrane region" description="Helical" evidence="7">
    <location>
        <begin position="83"/>
        <end position="102"/>
    </location>
</feature>
<dbReference type="InterPro" id="IPR011701">
    <property type="entry name" value="MFS"/>
</dbReference>
<dbReference type="PROSITE" id="PS50850">
    <property type="entry name" value="MFS"/>
    <property type="match status" value="1"/>
</dbReference>
<evidence type="ECO:0000256" key="6">
    <source>
        <dbReference type="ARBA" id="ARBA00023136"/>
    </source>
</evidence>
<reference evidence="9 10" key="1">
    <citation type="journal article" date="2015" name="Int. J. Syst. Evol. Microbiol.">
        <title>Amycolatopsis rhabdoformis sp. nov., an actinomycete isolated from a tropical forest soil.</title>
        <authorList>
            <person name="Souza W.R."/>
            <person name="Silva R.E."/>
            <person name="Goodfellow M."/>
            <person name="Busarakam K."/>
            <person name="Figueiro F.S."/>
            <person name="Ferreira D."/>
            <person name="Rodrigues-Filho E."/>
            <person name="Moraes L.A.B."/>
            <person name="Zucchi T.D."/>
        </authorList>
    </citation>
    <scope>NUCLEOTIDE SEQUENCE [LARGE SCALE GENOMIC DNA]</scope>
    <source>
        <strain evidence="9 10">NCIMB 14900</strain>
    </source>
</reference>
<keyword evidence="5 7" id="KW-1133">Transmembrane helix</keyword>
<evidence type="ECO:0000259" key="8">
    <source>
        <dbReference type="PROSITE" id="PS50850"/>
    </source>
</evidence>
<feature type="transmembrane region" description="Helical" evidence="7">
    <location>
        <begin position="375"/>
        <end position="396"/>
    </location>
</feature>
<protein>
    <submittedName>
        <fullName evidence="9">MFS transporter</fullName>
    </submittedName>
</protein>
<feature type="domain" description="Major facilitator superfamily (MFS) profile" evidence="8">
    <location>
        <begin position="9"/>
        <end position="402"/>
    </location>
</feature>
<gene>
    <name evidence="9" type="ORF">VSH64_15205</name>
</gene>
<dbReference type="SUPFAM" id="SSF103473">
    <property type="entry name" value="MFS general substrate transporter"/>
    <property type="match status" value="1"/>
</dbReference>
<evidence type="ECO:0000256" key="7">
    <source>
        <dbReference type="SAM" id="Phobius"/>
    </source>
</evidence>